<feature type="region of interest" description="Disordered" evidence="1">
    <location>
        <begin position="256"/>
        <end position="283"/>
    </location>
</feature>
<protein>
    <submittedName>
        <fullName evidence="2">Uncharacterized protein</fullName>
    </submittedName>
</protein>
<organism evidence="2 3">
    <name type="scientific">Dactylonectria macrodidyma</name>
    <dbReference type="NCBI Taxonomy" id="307937"/>
    <lineage>
        <taxon>Eukaryota</taxon>
        <taxon>Fungi</taxon>
        <taxon>Dikarya</taxon>
        <taxon>Ascomycota</taxon>
        <taxon>Pezizomycotina</taxon>
        <taxon>Sordariomycetes</taxon>
        <taxon>Hypocreomycetidae</taxon>
        <taxon>Hypocreales</taxon>
        <taxon>Nectriaceae</taxon>
        <taxon>Dactylonectria</taxon>
    </lineage>
</organism>
<gene>
    <name evidence="2" type="ORF">EDB81DRAFT_699030</name>
</gene>
<dbReference type="OrthoDB" id="5865767at2759"/>
<dbReference type="AlphaFoldDB" id="A0A9P9DS00"/>
<evidence type="ECO:0000256" key="1">
    <source>
        <dbReference type="SAM" id="MobiDB-lite"/>
    </source>
</evidence>
<feature type="compositionally biased region" description="Low complexity" evidence="1">
    <location>
        <begin position="274"/>
        <end position="283"/>
    </location>
</feature>
<dbReference type="EMBL" id="JAGMUV010000021">
    <property type="protein sequence ID" value="KAH7124630.1"/>
    <property type="molecule type" value="Genomic_DNA"/>
</dbReference>
<feature type="compositionally biased region" description="Acidic residues" evidence="1">
    <location>
        <begin position="258"/>
        <end position="270"/>
    </location>
</feature>
<sequence length="465" mass="50411">MEDAHLDRFEGVDLAHCAVPKPDDDSGYGGSSDANLRTPDPHLDGSVDSEAPSETSTACPPPQSSSSVLVPRSSVPASPPQLRPISKPIEHGTARRAEDVIERLSGLLEEYMGKHKRQVPSMAIRIAMLGTTPDDAKACLVIFCDDIKGTHDRIRRFLRKPRAIELYCPQESMLPSFEVHVAGPPPRRCGAVKVNIPLHTTFLDSHQSTLCGMPIYFVLENSSRKRLATMGGVLQLRLPNGGEYLYGLTAAHGALDTTDSDEDGASETSDDTSSHSSMASDSQYSMPVEVNWGPWLDLLPHRTEVDRLTLPTDATVRERVVLSALANAQDGSFRDWALFSFPSDDVTPKPNMLQLEGRPPVPLKAPSSVNNMSGSRSVMVITGSSEPVKATLSPCLSRILLKPGTKFVRAYVVELHNTLGIEATATIHLGSQLTHIQIFAEATLVPGLLTPSPSKCTVISWRLIC</sequence>
<dbReference type="Proteomes" id="UP000738349">
    <property type="component" value="Unassembled WGS sequence"/>
</dbReference>
<keyword evidence="3" id="KW-1185">Reference proteome</keyword>
<reference evidence="2" key="1">
    <citation type="journal article" date="2021" name="Nat. Commun.">
        <title>Genetic determinants of endophytism in the Arabidopsis root mycobiome.</title>
        <authorList>
            <person name="Mesny F."/>
            <person name="Miyauchi S."/>
            <person name="Thiergart T."/>
            <person name="Pickel B."/>
            <person name="Atanasova L."/>
            <person name="Karlsson M."/>
            <person name="Huettel B."/>
            <person name="Barry K.W."/>
            <person name="Haridas S."/>
            <person name="Chen C."/>
            <person name="Bauer D."/>
            <person name="Andreopoulos W."/>
            <person name="Pangilinan J."/>
            <person name="LaButti K."/>
            <person name="Riley R."/>
            <person name="Lipzen A."/>
            <person name="Clum A."/>
            <person name="Drula E."/>
            <person name="Henrissat B."/>
            <person name="Kohler A."/>
            <person name="Grigoriev I.V."/>
            <person name="Martin F.M."/>
            <person name="Hacquard S."/>
        </authorList>
    </citation>
    <scope>NUCLEOTIDE SEQUENCE</scope>
    <source>
        <strain evidence="2">MPI-CAGE-AT-0147</strain>
    </source>
</reference>
<proteinExistence type="predicted"/>
<feature type="compositionally biased region" description="Low complexity" evidence="1">
    <location>
        <begin position="64"/>
        <end position="76"/>
    </location>
</feature>
<feature type="region of interest" description="Disordered" evidence="1">
    <location>
        <begin position="1"/>
        <end position="96"/>
    </location>
</feature>
<accession>A0A9P9DS00</accession>
<comment type="caution">
    <text evidence="2">The sequence shown here is derived from an EMBL/GenBank/DDBJ whole genome shotgun (WGS) entry which is preliminary data.</text>
</comment>
<evidence type="ECO:0000313" key="3">
    <source>
        <dbReference type="Proteomes" id="UP000738349"/>
    </source>
</evidence>
<name>A0A9P9DS00_9HYPO</name>
<evidence type="ECO:0000313" key="2">
    <source>
        <dbReference type="EMBL" id="KAH7124630.1"/>
    </source>
</evidence>
<feature type="compositionally biased region" description="Basic and acidic residues" evidence="1">
    <location>
        <begin position="1"/>
        <end position="13"/>
    </location>
</feature>